<dbReference type="Gene3D" id="2.40.110.10">
    <property type="entry name" value="Butyryl-CoA Dehydrogenase, subunit A, domain 2"/>
    <property type="match status" value="1"/>
</dbReference>
<dbReference type="AlphaFoldDB" id="A0A919U9L1"/>
<evidence type="ECO:0000313" key="6">
    <source>
        <dbReference type="Proteomes" id="UP000660611"/>
    </source>
</evidence>
<name>A0A919U9L1_9ACTN</name>
<organism evidence="5 6">
    <name type="scientific">Dactylosporangium siamense</name>
    <dbReference type="NCBI Taxonomy" id="685454"/>
    <lineage>
        <taxon>Bacteria</taxon>
        <taxon>Bacillati</taxon>
        <taxon>Actinomycetota</taxon>
        <taxon>Actinomycetes</taxon>
        <taxon>Micromonosporales</taxon>
        <taxon>Micromonosporaceae</taxon>
        <taxon>Dactylosporangium</taxon>
    </lineage>
</organism>
<evidence type="ECO:0000256" key="1">
    <source>
        <dbReference type="ARBA" id="ARBA00023002"/>
    </source>
</evidence>
<dbReference type="InterPro" id="IPR036250">
    <property type="entry name" value="AcylCo_DH-like_C"/>
</dbReference>
<evidence type="ECO:0000313" key="5">
    <source>
        <dbReference type="EMBL" id="GIG43421.1"/>
    </source>
</evidence>
<dbReference type="Pfam" id="PF08028">
    <property type="entry name" value="Acyl-CoA_dh_2"/>
    <property type="match status" value="1"/>
</dbReference>
<protein>
    <recommendedName>
        <fullName evidence="7">Hydroxylase</fullName>
    </recommendedName>
</protein>
<dbReference type="RefSeq" id="WP_203845282.1">
    <property type="nucleotide sequence ID" value="NZ_BAAAVW010000004.1"/>
</dbReference>
<evidence type="ECO:0000259" key="4">
    <source>
        <dbReference type="Pfam" id="PF08028"/>
    </source>
</evidence>
<feature type="domain" description="Acyl-CoA dehydrogenase C-terminal" evidence="4">
    <location>
        <begin position="221"/>
        <end position="351"/>
    </location>
</feature>
<keyword evidence="1" id="KW-0560">Oxidoreductase</keyword>
<dbReference type="InterPro" id="IPR037069">
    <property type="entry name" value="AcylCoA_DH/ox_N_sf"/>
</dbReference>
<gene>
    <name evidence="5" type="ORF">Dsi01nite_014620</name>
</gene>
<evidence type="ECO:0000256" key="2">
    <source>
        <dbReference type="ARBA" id="ARBA00049661"/>
    </source>
</evidence>
<comment type="similarity">
    <text evidence="2">Belongs to the HpaH/HsaA monooxygenase family.</text>
</comment>
<dbReference type="InterPro" id="IPR013786">
    <property type="entry name" value="AcylCoA_DH/ox_N"/>
</dbReference>
<feature type="domain" description="Acyl-CoA dehydrogenase/oxidase N-terminal" evidence="3">
    <location>
        <begin position="4"/>
        <end position="83"/>
    </location>
</feature>
<keyword evidence="6" id="KW-1185">Reference proteome</keyword>
<dbReference type="GO" id="GO:0005737">
    <property type="term" value="C:cytoplasm"/>
    <property type="evidence" value="ECO:0007669"/>
    <property type="project" value="TreeGrafter"/>
</dbReference>
<evidence type="ECO:0008006" key="7">
    <source>
        <dbReference type="Google" id="ProtNLM"/>
    </source>
</evidence>
<dbReference type="GO" id="GO:0003995">
    <property type="term" value="F:acyl-CoA dehydrogenase activity"/>
    <property type="evidence" value="ECO:0007669"/>
    <property type="project" value="TreeGrafter"/>
</dbReference>
<accession>A0A919U9L1</accession>
<dbReference type="SUPFAM" id="SSF47203">
    <property type="entry name" value="Acyl-CoA dehydrogenase C-terminal domain-like"/>
    <property type="match status" value="1"/>
</dbReference>
<sequence>MPILDEVRALTPDVRASAEQIERDRSLPGDLVHRLAGLGVFRLAAPRAAGGGEADPITMFEVFEELGHADGSVGWFAMIGAATGIALGRLADSTATELLADPRFLIAGVAAPLGRAVAAPGGYRVSGRWPFASASRQATWLVGGCLVMTGEQPEPLHVILPAADVTVHDTWDVVGLRGTGSHDIEAVDIFVPAERAFSLQRPATRPGPLFAFPVPGLLAFGIGAVSLGIARAAVAEFTRLAAGKRNPATGEVLAAKPAARTALAEAESLVGAGRAFLTGELASVWRRVTAGEEVGAAERARLRLAVAYATRGAARAVDLLYDAAGGSSLFLSSPLQRHFRDVHAATQHAMVGSDVLELAGAVLLDQPVPTARL</sequence>
<comment type="caution">
    <text evidence="5">The sequence shown here is derived from an EMBL/GenBank/DDBJ whole genome shotgun (WGS) entry which is preliminary data.</text>
</comment>
<dbReference type="PANTHER" id="PTHR48083:SF5">
    <property type="entry name" value="NRGC PROTEIN"/>
    <property type="match status" value="1"/>
</dbReference>
<dbReference type="Gene3D" id="1.20.140.10">
    <property type="entry name" value="Butyryl-CoA Dehydrogenase, subunit A, domain 3"/>
    <property type="match status" value="1"/>
</dbReference>
<dbReference type="GO" id="GO:0033539">
    <property type="term" value="P:fatty acid beta-oxidation using acyl-CoA dehydrogenase"/>
    <property type="evidence" value="ECO:0007669"/>
    <property type="project" value="TreeGrafter"/>
</dbReference>
<dbReference type="PIRSF" id="PIRSF016578">
    <property type="entry name" value="HsaA"/>
    <property type="match status" value="1"/>
</dbReference>
<dbReference type="PANTHER" id="PTHR48083">
    <property type="entry name" value="MEDIUM-CHAIN SPECIFIC ACYL-COA DEHYDROGENASE, MITOCHONDRIAL-RELATED"/>
    <property type="match status" value="1"/>
</dbReference>
<dbReference type="InterPro" id="IPR046373">
    <property type="entry name" value="Acyl-CoA_Oxase/DH_mid-dom_sf"/>
</dbReference>
<dbReference type="Proteomes" id="UP000660611">
    <property type="component" value="Unassembled WGS sequence"/>
</dbReference>
<proteinExistence type="inferred from homology"/>
<evidence type="ECO:0000259" key="3">
    <source>
        <dbReference type="Pfam" id="PF02771"/>
    </source>
</evidence>
<dbReference type="SUPFAM" id="SSF56645">
    <property type="entry name" value="Acyl-CoA dehydrogenase NM domain-like"/>
    <property type="match status" value="1"/>
</dbReference>
<dbReference type="Gene3D" id="1.10.540.10">
    <property type="entry name" value="Acyl-CoA dehydrogenase/oxidase, N-terminal domain"/>
    <property type="match status" value="1"/>
</dbReference>
<dbReference type="InterPro" id="IPR013107">
    <property type="entry name" value="Acyl-CoA_DH_C"/>
</dbReference>
<dbReference type="InterPro" id="IPR009100">
    <property type="entry name" value="AcylCoA_DH/oxidase_NM_dom_sf"/>
</dbReference>
<dbReference type="GO" id="GO:0050660">
    <property type="term" value="F:flavin adenine dinucleotide binding"/>
    <property type="evidence" value="ECO:0007669"/>
    <property type="project" value="InterPro"/>
</dbReference>
<dbReference type="Pfam" id="PF02771">
    <property type="entry name" value="Acyl-CoA_dh_N"/>
    <property type="match status" value="1"/>
</dbReference>
<reference evidence="5" key="1">
    <citation type="submission" date="2021-01" db="EMBL/GenBank/DDBJ databases">
        <title>Whole genome shotgun sequence of Dactylosporangium siamense NBRC 106093.</title>
        <authorList>
            <person name="Komaki H."/>
            <person name="Tamura T."/>
        </authorList>
    </citation>
    <scope>NUCLEOTIDE SEQUENCE</scope>
    <source>
        <strain evidence="5">NBRC 106093</strain>
    </source>
</reference>
<dbReference type="InterPro" id="IPR050741">
    <property type="entry name" value="Acyl-CoA_dehydrogenase"/>
</dbReference>
<dbReference type="EMBL" id="BONQ01000024">
    <property type="protein sequence ID" value="GIG43421.1"/>
    <property type="molecule type" value="Genomic_DNA"/>
</dbReference>